<organism evidence="3 4">
    <name type="scientific">Staphylococcus pseudintermedius</name>
    <dbReference type="NCBI Taxonomy" id="283734"/>
    <lineage>
        <taxon>Bacteria</taxon>
        <taxon>Bacillati</taxon>
        <taxon>Bacillota</taxon>
        <taxon>Bacilli</taxon>
        <taxon>Bacillales</taxon>
        <taxon>Staphylococcaceae</taxon>
        <taxon>Staphylococcus</taxon>
        <taxon>Staphylococcus intermedius group</taxon>
    </lineage>
</organism>
<dbReference type="EMBL" id="QEIT01000918">
    <property type="protein sequence ID" value="PWZ65171.1"/>
    <property type="molecule type" value="Genomic_DNA"/>
</dbReference>
<comment type="pathway">
    <text evidence="1">Siderophore biosynthesis.</text>
</comment>
<evidence type="ECO:0000313" key="4">
    <source>
        <dbReference type="Proteomes" id="UP000246800"/>
    </source>
</evidence>
<reference evidence="3 4" key="1">
    <citation type="journal article" date="2018" name="Vet. Microbiol.">
        <title>Clonal diversity and geographic distribution of methicillin-resistant Staphylococcus pseudintermedius from Australian animals: Discovery of novel sequence types.</title>
        <authorList>
            <person name="Worthing K.A."/>
            <person name="Abraham S."/>
            <person name="Coombs G.W."/>
            <person name="Pang S."/>
            <person name="Saputra S."/>
            <person name="Jordan D."/>
            <person name="Trott D.J."/>
            <person name="Norris J.M."/>
        </authorList>
    </citation>
    <scope>NUCLEOTIDE SEQUENCE [LARGE SCALE GENOMIC DNA]</scope>
    <source>
        <strain evidence="3 4">ST525 1</strain>
    </source>
</reference>
<dbReference type="GO" id="GO:0003824">
    <property type="term" value="F:catalytic activity"/>
    <property type="evidence" value="ECO:0007669"/>
    <property type="project" value="UniProtKB-ARBA"/>
</dbReference>
<dbReference type="PANTHER" id="PTHR34384">
    <property type="entry name" value="L-2,3-DIAMINOPROPANOATE--CITRATE LIGASE"/>
    <property type="match status" value="1"/>
</dbReference>
<dbReference type="RefSeq" id="WP_274541628.1">
    <property type="nucleotide sequence ID" value="NZ_QEIT01000918.1"/>
</dbReference>
<protein>
    <submittedName>
        <fullName evidence="3">Siderophore biosynthesis protein SbnF</fullName>
    </submittedName>
</protein>
<sequence length="99" mass="11567">FLHDAFFFINIAEIILFIEKQYGIDEKLQWKWVKGIIEAYQEAFPELNNYQHFDLFEPTIQVEKLTTRRLLSDSELRIHHVTNPLGVGGITDATTISET</sequence>
<proteinExistence type="predicted"/>
<comment type="caution">
    <text evidence="3">The sequence shown here is derived from an EMBL/GenBank/DDBJ whole genome shotgun (WGS) entry which is preliminary data.</text>
</comment>
<dbReference type="InterPro" id="IPR022770">
    <property type="entry name" value="IucA/IucC-like_C"/>
</dbReference>
<feature type="domain" description="Aerobactin siderophore biosynthesis IucA/IucC-like C-terminal" evidence="2">
    <location>
        <begin position="2"/>
        <end position="77"/>
    </location>
</feature>
<evidence type="ECO:0000313" key="3">
    <source>
        <dbReference type="EMBL" id="PWZ65171.1"/>
    </source>
</evidence>
<gene>
    <name evidence="3" type="ORF">DD902_16835</name>
</gene>
<accession>A0A317YKM6</accession>
<feature type="non-terminal residue" evidence="3">
    <location>
        <position position="1"/>
    </location>
</feature>
<evidence type="ECO:0000259" key="2">
    <source>
        <dbReference type="Pfam" id="PF06276"/>
    </source>
</evidence>
<dbReference type="PANTHER" id="PTHR34384:SF6">
    <property type="entry name" value="STAPHYLOFERRIN B SYNTHASE"/>
    <property type="match status" value="1"/>
</dbReference>
<evidence type="ECO:0000256" key="1">
    <source>
        <dbReference type="ARBA" id="ARBA00004924"/>
    </source>
</evidence>
<dbReference type="Proteomes" id="UP000246800">
    <property type="component" value="Unassembled WGS sequence"/>
</dbReference>
<dbReference type="AlphaFoldDB" id="A0A317YKM6"/>
<dbReference type="InterPro" id="IPR037455">
    <property type="entry name" value="LucA/IucC-like"/>
</dbReference>
<dbReference type="GO" id="GO:0019290">
    <property type="term" value="P:siderophore biosynthetic process"/>
    <property type="evidence" value="ECO:0007669"/>
    <property type="project" value="InterPro"/>
</dbReference>
<dbReference type="Gene3D" id="1.10.510.40">
    <property type="match status" value="1"/>
</dbReference>
<name>A0A317YKM6_STAPS</name>
<dbReference type="Pfam" id="PF06276">
    <property type="entry name" value="FhuF"/>
    <property type="match status" value="1"/>
</dbReference>